<dbReference type="EMBL" id="JAUUTY010000003">
    <property type="protein sequence ID" value="KAK1664272.1"/>
    <property type="molecule type" value="Genomic_DNA"/>
</dbReference>
<proteinExistence type="predicted"/>
<organism evidence="2 3">
    <name type="scientific">Lolium multiflorum</name>
    <name type="common">Italian ryegrass</name>
    <name type="synonym">Lolium perenne subsp. multiflorum</name>
    <dbReference type="NCBI Taxonomy" id="4521"/>
    <lineage>
        <taxon>Eukaryota</taxon>
        <taxon>Viridiplantae</taxon>
        <taxon>Streptophyta</taxon>
        <taxon>Embryophyta</taxon>
        <taxon>Tracheophyta</taxon>
        <taxon>Spermatophyta</taxon>
        <taxon>Magnoliopsida</taxon>
        <taxon>Liliopsida</taxon>
        <taxon>Poales</taxon>
        <taxon>Poaceae</taxon>
        <taxon>BOP clade</taxon>
        <taxon>Pooideae</taxon>
        <taxon>Poodae</taxon>
        <taxon>Poeae</taxon>
        <taxon>Poeae Chloroplast Group 2 (Poeae type)</taxon>
        <taxon>Loliodinae</taxon>
        <taxon>Loliinae</taxon>
        <taxon>Lolium</taxon>
    </lineage>
</organism>
<reference evidence="2" key="1">
    <citation type="submission" date="2023-07" db="EMBL/GenBank/DDBJ databases">
        <title>A chromosome-level genome assembly of Lolium multiflorum.</title>
        <authorList>
            <person name="Chen Y."/>
            <person name="Copetti D."/>
            <person name="Kolliker R."/>
            <person name="Studer B."/>
        </authorList>
    </citation>
    <scope>NUCLEOTIDE SEQUENCE</scope>
    <source>
        <strain evidence="2">02402/16</strain>
        <tissue evidence="2">Leaf</tissue>
    </source>
</reference>
<name>A0AAD8SU34_LOLMU</name>
<evidence type="ECO:0000256" key="1">
    <source>
        <dbReference type="SAM" id="MobiDB-lite"/>
    </source>
</evidence>
<evidence type="ECO:0000313" key="3">
    <source>
        <dbReference type="Proteomes" id="UP001231189"/>
    </source>
</evidence>
<gene>
    <name evidence="2" type="ORF">QYE76_052431</name>
</gene>
<dbReference type="Proteomes" id="UP001231189">
    <property type="component" value="Unassembled WGS sequence"/>
</dbReference>
<feature type="compositionally biased region" description="Basic residues" evidence="1">
    <location>
        <begin position="44"/>
        <end position="53"/>
    </location>
</feature>
<evidence type="ECO:0000313" key="2">
    <source>
        <dbReference type="EMBL" id="KAK1664272.1"/>
    </source>
</evidence>
<protein>
    <submittedName>
        <fullName evidence="2">Uncharacterized protein</fullName>
    </submittedName>
</protein>
<dbReference type="AlphaFoldDB" id="A0AAD8SU34"/>
<feature type="compositionally biased region" description="Acidic residues" evidence="1">
    <location>
        <begin position="1"/>
        <end position="11"/>
    </location>
</feature>
<keyword evidence="3" id="KW-1185">Reference proteome</keyword>
<feature type="compositionally biased region" description="Basic and acidic residues" evidence="1">
    <location>
        <begin position="15"/>
        <end position="31"/>
    </location>
</feature>
<sequence length="316" mass="34737">MSEAGEEDEPTTTDGGDHMAGDETTTHGGDRMEDDGSGNPATEKKKKKERKDRKPTVLANTTDEITKVSESGLSLEPADIAAGYGMQLGCIVRDSMSINTKHLRSEANERFLVQPILLQLFHAPPSHTVMPLHTAVRHLAIRVASHDHAGISPYPAHLAETSPASYASHVHRWYTFPAKYNTMSKSKKVNRLAITKMSNALSSWRSRVKNKIEKGESWEKISRGEPILDEAEFEIFKGRVSSCMAAWLSAPALSCNHLCRRCLRRPAVLTAQTPRRRLPLPDLLLAAPKMSSSSSRKIAAANGFGRGSLTVAFTNR</sequence>
<feature type="region of interest" description="Disordered" evidence="1">
    <location>
        <begin position="1"/>
        <end position="60"/>
    </location>
</feature>
<comment type="caution">
    <text evidence="2">The sequence shown here is derived from an EMBL/GenBank/DDBJ whole genome shotgun (WGS) entry which is preliminary data.</text>
</comment>
<accession>A0AAD8SU34</accession>